<accession>A0A839IIF1</accession>
<evidence type="ECO:0000256" key="3">
    <source>
        <dbReference type="ARBA" id="ARBA00023163"/>
    </source>
</evidence>
<proteinExistence type="predicted"/>
<organism evidence="5 6">
    <name type="scientific">Oceanospirillum sediminis</name>
    <dbReference type="NCBI Taxonomy" id="2760088"/>
    <lineage>
        <taxon>Bacteria</taxon>
        <taxon>Pseudomonadati</taxon>
        <taxon>Pseudomonadota</taxon>
        <taxon>Gammaproteobacteria</taxon>
        <taxon>Oceanospirillales</taxon>
        <taxon>Oceanospirillaceae</taxon>
        <taxon>Oceanospirillum</taxon>
    </lineage>
</organism>
<dbReference type="InterPro" id="IPR018060">
    <property type="entry name" value="HTH_AraC"/>
</dbReference>
<dbReference type="Proteomes" id="UP000565262">
    <property type="component" value="Unassembled WGS sequence"/>
</dbReference>
<sequence>MNSVIRRNLIASQSGQHCHHFSQILIGWKGEMACELTRAGGQNLSLGSFAVVPGDEAHFYQGLSEDCELLVMDIPHADPLVTAIEQSSDISIYQEWLSKPGFSMISPDTVALLKFTSLRIAQYRSVSAALNCQLLPLLLLQLCEQDGNRIDILANSSGFRIDVQRLNAFLDAHMNNPPDNQQLADLFYLSQSHFYSLFNLQFGMSPQKYVMNRRLEKARLLIQTTQLSQMTIAEELGFSDASSLSRAYKKLFGQTPGQTRRMIRQ</sequence>
<keyword evidence="3" id="KW-0804">Transcription</keyword>
<evidence type="ECO:0000313" key="5">
    <source>
        <dbReference type="EMBL" id="MBB1485103.1"/>
    </source>
</evidence>
<dbReference type="RefSeq" id="WP_182806860.1">
    <property type="nucleotide sequence ID" value="NZ_JACJFM010000001.1"/>
</dbReference>
<dbReference type="GO" id="GO:0043565">
    <property type="term" value="F:sequence-specific DNA binding"/>
    <property type="evidence" value="ECO:0007669"/>
    <property type="project" value="InterPro"/>
</dbReference>
<dbReference type="InterPro" id="IPR009057">
    <property type="entry name" value="Homeodomain-like_sf"/>
</dbReference>
<dbReference type="EMBL" id="JACJFM010000001">
    <property type="protein sequence ID" value="MBB1485103.1"/>
    <property type="molecule type" value="Genomic_DNA"/>
</dbReference>
<gene>
    <name evidence="5" type="ORF">H4O21_00530</name>
</gene>
<dbReference type="SMART" id="SM00342">
    <property type="entry name" value="HTH_ARAC"/>
    <property type="match status" value="1"/>
</dbReference>
<evidence type="ECO:0000256" key="2">
    <source>
        <dbReference type="ARBA" id="ARBA00023125"/>
    </source>
</evidence>
<feature type="domain" description="HTH araC/xylS-type" evidence="4">
    <location>
        <begin position="164"/>
        <end position="262"/>
    </location>
</feature>
<evidence type="ECO:0000259" key="4">
    <source>
        <dbReference type="PROSITE" id="PS01124"/>
    </source>
</evidence>
<name>A0A839IIF1_9GAMM</name>
<dbReference type="SUPFAM" id="SSF46689">
    <property type="entry name" value="Homeodomain-like"/>
    <property type="match status" value="2"/>
</dbReference>
<comment type="caution">
    <text evidence="5">The sequence shown here is derived from an EMBL/GenBank/DDBJ whole genome shotgun (WGS) entry which is preliminary data.</text>
</comment>
<dbReference type="GO" id="GO:0003700">
    <property type="term" value="F:DNA-binding transcription factor activity"/>
    <property type="evidence" value="ECO:0007669"/>
    <property type="project" value="InterPro"/>
</dbReference>
<evidence type="ECO:0000313" key="6">
    <source>
        <dbReference type="Proteomes" id="UP000565262"/>
    </source>
</evidence>
<dbReference type="PANTHER" id="PTHR46796:SF10">
    <property type="entry name" value="TRANSCRIPTIONAL ACTIVATOR FEAR"/>
    <property type="match status" value="1"/>
</dbReference>
<reference evidence="5 6" key="1">
    <citation type="submission" date="2020-08" db="EMBL/GenBank/DDBJ databases">
        <title>Oceanospirillum sp. nov. isolated from marine sediment.</title>
        <authorList>
            <person name="Ji X."/>
        </authorList>
    </citation>
    <scope>NUCLEOTIDE SEQUENCE [LARGE SCALE GENOMIC DNA]</scope>
    <source>
        <strain evidence="5 6">D5</strain>
    </source>
</reference>
<protein>
    <submittedName>
        <fullName evidence="5">Helix-turn-helix transcriptional regulator</fullName>
    </submittedName>
</protein>
<dbReference type="PROSITE" id="PS01124">
    <property type="entry name" value="HTH_ARAC_FAMILY_2"/>
    <property type="match status" value="1"/>
</dbReference>
<keyword evidence="6" id="KW-1185">Reference proteome</keyword>
<dbReference type="AlphaFoldDB" id="A0A839IIF1"/>
<dbReference type="Gene3D" id="1.10.10.60">
    <property type="entry name" value="Homeodomain-like"/>
    <property type="match status" value="1"/>
</dbReference>
<keyword evidence="1" id="KW-0805">Transcription regulation</keyword>
<evidence type="ECO:0000256" key="1">
    <source>
        <dbReference type="ARBA" id="ARBA00023015"/>
    </source>
</evidence>
<dbReference type="InterPro" id="IPR050204">
    <property type="entry name" value="AraC_XylS_family_regulators"/>
</dbReference>
<dbReference type="PANTHER" id="PTHR46796">
    <property type="entry name" value="HTH-TYPE TRANSCRIPTIONAL ACTIVATOR RHAS-RELATED"/>
    <property type="match status" value="1"/>
</dbReference>
<keyword evidence="2" id="KW-0238">DNA-binding</keyword>
<dbReference type="Pfam" id="PF12833">
    <property type="entry name" value="HTH_18"/>
    <property type="match status" value="1"/>
</dbReference>